<evidence type="ECO:0000256" key="1">
    <source>
        <dbReference type="ARBA" id="ARBA00004141"/>
    </source>
</evidence>
<evidence type="ECO:0000256" key="3">
    <source>
        <dbReference type="ARBA" id="ARBA00022692"/>
    </source>
</evidence>
<dbReference type="InterPro" id="IPR044838">
    <property type="entry name" value="EGY1-like"/>
</dbReference>
<keyword evidence="3 8" id="KW-0812">Transmembrane</keyword>
<dbReference type="EMBL" id="CP004145">
    <property type="protein sequence ID" value="AGO60717.1"/>
    <property type="molecule type" value="Genomic_DNA"/>
</dbReference>
<accession>S0APP1</accession>
<keyword evidence="7 8" id="KW-0472">Membrane</keyword>
<dbReference type="Proteomes" id="UP000014660">
    <property type="component" value="Chromosome"/>
</dbReference>
<keyword evidence="5" id="KW-0809">Transit peptide</keyword>
<feature type="transmembrane region" description="Helical" evidence="8">
    <location>
        <begin position="216"/>
        <end position="235"/>
    </location>
</feature>
<organism evidence="9 10">
    <name type="scientific">Ferroplasma acidarmanus Fer1</name>
    <dbReference type="NCBI Taxonomy" id="333146"/>
    <lineage>
        <taxon>Archaea</taxon>
        <taxon>Methanobacteriati</taxon>
        <taxon>Thermoplasmatota</taxon>
        <taxon>Thermoplasmata</taxon>
        <taxon>Thermoplasmatales</taxon>
        <taxon>Ferroplasmaceae</taxon>
        <taxon>Ferroplasma</taxon>
    </lineage>
</organism>
<name>S0APP1_FERAC</name>
<feature type="transmembrane region" description="Helical" evidence="8">
    <location>
        <begin position="107"/>
        <end position="129"/>
    </location>
</feature>
<feature type="transmembrane region" description="Helical" evidence="8">
    <location>
        <begin position="242"/>
        <end position="260"/>
    </location>
</feature>
<keyword evidence="2 9" id="KW-0645">Protease</keyword>
<feature type="transmembrane region" description="Helical" evidence="8">
    <location>
        <begin position="82"/>
        <end position="101"/>
    </location>
</feature>
<evidence type="ECO:0000256" key="7">
    <source>
        <dbReference type="ARBA" id="ARBA00023136"/>
    </source>
</evidence>
<evidence type="ECO:0000256" key="4">
    <source>
        <dbReference type="ARBA" id="ARBA00022801"/>
    </source>
</evidence>
<dbReference type="GO" id="GO:0006508">
    <property type="term" value="P:proteolysis"/>
    <property type="evidence" value="ECO:0007669"/>
    <property type="project" value="UniProtKB-KW"/>
</dbReference>
<reference evidence="9 10" key="1">
    <citation type="journal article" date="2007" name="Proc. Natl. Acad. Sci. U.S.A.">
        <title>Genome dynamics in a natural archaeal population.</title>
        <authorList>
            <person name="Allen E.E."/>
            <person name="Tyson G.W."/>
            <person name="Whitaker R.J."/>
            <person name="Detter J.C."/>
            <person name="Richardson P.M."/>
            <person name="Banfield J.F."/>
        </authorList>
    </citation>
    <scope>NUCLEOTIDE SEQUENCE [LARGE SCALE GENOMIC DNA]</scope>
    <source>
        <strain evidence="10">fer1</strain>
    </source>
</reference>
<evidence type="ECO:0000256" key="6">
    <source>
        <dbReference type="ARBA" id="ARBA00022989"/>
    </source>
</evidence>
<dbReference type="HOGENOM" id="CLU_498424_0_0_2"/>
<feature type="transmembrane region" description="Helical" evidence="8">
    <location>
        <begin position="280"/>
        <end position="306"/>
    </location>
</feature>
<evidence type="ECO:0000313" key="9">
    <source>
        <dbReference type="EMBL" id="AGO60717.1"/>
    </source>
</evidence>
<evidence type="ECO:0000256" key="2">
    <source>
        <dbReference type="ARBA" id="ARBA00022670"/>
    </source>
</evidence>
<dbReference type="GeneID" id="16024900"/>
<keyword evidence="4" id="KW-0378">Hydrolase</keyword>
<dbReference type="GO" id="GO:0016020">
    <property type="term" value="C:membrane"/>
    <property type="evidence" value="ECO:0007669"/>
    <property type="project" value="UniProtKB-SubCell"/>
</dbReference>
<dbReference type="PANTHER" id="PTHR31412">
    <property type="entry name" value="ZINC METALLOPROTEASE EGY1"/>
    <property type="match status" value="1"/>
</dbReference>
<dbReference type="RefSeq" id="WP_009886765.1">
    <property type="nucleotide sequence ID" value="NC_021592.1"/>
</dbReference>
<dbReference type="PANTHER" id="PTHR31412:SF0">
    <property type="entry name" value="ZINC METALLOPROTEASE EGY1, CHLOROPLASTIC-RELATED"/>
    <property type="match status" value="1"/>
</dbReference>
<comment type="subcellular location">
    <subcellularLocation>
        <location evidence="1">Membrane</location>
        <topology evidence="1">Multi-pass membrane protein</topology>
    </subcellularLocation>
</comment>
<feature type="transmembrane region" description="Helical" evidence="8">
    <location>
        <begin position="326"/>
        <end position="345"/>
    </location>
</feature>
<keyword evidence="6 8" id="KW-1133">Transmembrane helix</keyword>
<feature type="transmembrane region" description="Helical" evidence="8">
    <location>
        <begin position="180"/>
        <end position="204"/>
    </location>
</feature>
<evidence type="ECO:0000256" key="5">
    <source>
        <dbReference type="ARBA" id="ARBA00022946"/>
    </source>
</evidence>
<evidence type="ECO:0000313" key="10">
    <source>
        <dbReference type="Proteomes" id="UP000014660"/>
    </source>
</evidence>
<dbReference type="KEGG" id="fac:FACI_IFERC01G0737"/>
<proteinExistence type="predicted"/>
<sequence length="594" mass="65798">MIESSIIDGIVKKYYDVSEVENTRYSMVFHIQGRGNEKTFGYLLDELDTVGATAFTNDFPDSQIIVINNGNVSRERRGLKTLMLFLSMAALIYTGSVYYSSYYSSDLIYRNIIYGTLFYAIPVIFILLFREAGKYIALRKNHIKYNFPIFVPSPGLGTLGTINSNKNQFRDSKSMIEAGTFSLLFGFFASVVLIIAGAAIMPYVNYSSAIHSPISALNFPLVFPLALDHLFPAYIIPDPLELAGYVGIITTALNSMPVGFMDGGLVFSGILGKQFKYASYAGIAILLAASILYPYILILVVLSVLLGIKGALPMNNFFKPRASVKWLALVIVVIVLILGFAPLPLHNTNSNNVAIPDSCYIMQQNNTGNVSVNITVQNHGVNISPLFSVTPGNFTVKGFTQNKTDTIYTLELITYNHNYSGRKNFTITVDTGMRSVQKTVSVYFLKPDSNMHINKAPGPESLTEKEYKPFNITVFNYSNRTLNAQIIPIFNGTGLYMIGYPVNNTEIELNPYSPGGVFFGIPGKGNQKLTMVSYDPGNLKLIILEHGGQALIVNINILPEPQPKTLSPPGIFPTINYTGYYYMQLDTIHSFYNF</sequence>
<dbReference type="GO" id="GO:0008237">
    <property type="term" value="F:metallopeptidase activity"/>
    <property type="evidence" value="ECO:0007669"/>
    <property type="project" value="UniProtKB-KW"/>
</dbReference>
<keyword evidence="10" id="KW-1185">Reference proteome</keyword>
<dbReference type="AlphaFoldDB" id="S0APP1"/>
<evidence type="ECO:0000256" key="8">
    <source>
        <dbReference type="SAM" id="Phobius"/>
    </source>
</evidence>
<gene>
    <name evidence="9" type="ORF">FACI_IFERC00001G0737</name>
</gene>
<protein>
    <submittedName>
        <fullName evidence="9">Zinc metalloprotease</fullName>
    </submittedName>
</protein>
<keyword evidence="9" id="KW-0482">Metalloprotease</keyword>